<reference evidence="2 3" key="1">
    <citation type="submission" date="2015-01" db="EMBL/GenBank/DDBJ databases">
        <title>Evolution of Trichinella species and genotypes.</title>
        <authorList>
            <person name="Korhonen P.K."/>
            <person name="Edoardo P."/>
            <person name="Giuseppe L.R."/>
            <person name="Gasser R.B."/>
        </authorList>
    </citation>
    <scope>NUCLEOTIDE SEQUENCE [LARGE SCALE GENOMIC DNA]</scope>
    <source>
        <strain evidence="2">ISS37</strain>
    </source>
</reference>
<evidence type="ECO:0000313" key="3">
    <source>
        <dbReference type="Proteomes" id="UP000054630"/>
    </source>
</evidence>
<keyword evidence="3" id="KW-1185">Reference proteome</keyword>
<accession>A0A0V0RNY7</accession>
<evidence type="ECO:0000256" key="1">
    <source>
        <dbReference type="SAM" id="MobiDB-lite"/>
    </source>
</evidence>
<feature type="compositionally biased region" description="Polar residues" evidence="1">
    <location>
        <begin position="8"/>
        <end position="19"/>
    </location>
</feature>
<comment type="caution">
    <text evidence="2">The sequence shown here is derived from an EMBL/GenBank/DDBJ whole genome shotgun (WGS) entry which is preliminary data.</text>
</comment>
<sequence>MIHKNRQQLRISEQTTKGSNAKADRLNCPHVNLPLILLVQIEKLVDRLNSIAMDEATYKAMAKMSHKAIKAR</sequence>
<dbReference type="EMBL" id="JYDL01000117">
    <property type="protein sequence ID" value="KRX15994.1"/>
    <property type="molecule type" value="Genomic_DNA"/>
</dbReference>
<protein>
    <submittedName>
        <fullName evidence="2">Uncharacterized protein</fullName>
    </submittedName>
</protein>
<dbReference type="OrthoDB" id="10525324at2759"/>
<name>A0A0V0RNY7_9BILA</name>
<evidence type="ECO:0000313" key="2">
    <source>
        <dbReference type="EMBL" id="KRX15994.1"/>
    </source>
</evidence>
<proteinExistence type="predicted"/>
<organism evidence="2 3">
    <name type="scientific">Trichinella nelsoni</name>
    <dbReference type="NCBI Taxonomy" id="6336"/>
    <lineage>
        <taxon>Eukaryota</taxon>
        <taxon>Metazoa</taxon>
        <taxon>Ecdysozoa</taxon>
        <taxon>Nematoda</taxon>
        <taxon>Enoplea</taxon>
        <taxon>Dorylaimia</taxon>
        <taxon>Trichinellida</taxon>
        <taxon>Trichinellidae</taxon>
        <taxon>Trichinella</taxon>
    </lineage>
</organism>
<dbReference type="AlphaFoldDB" id="A0A0V0RNY7"/>
<dbReference type="Proteomes" id="UP000054630">
    <property type="component" value="Unassembled WGS sequence"/>
</dbReference>
<gene>
    <name evidence="2" type="ORF">T07_825</name>
</gene>
<feature type="region of interest" description="Disordered" evidence="1">
    <location>
        <begin position="1"/>
        <end position="24"/>
    </location>
</feature>